<comment type="caution">
    <text evidence="2">The sequence shown here is derived from an EMBL/GenBank/DDBJ whole genome shotgun (WGS) entry which is preliminary data.</text>
</comment>
<feature type="compositionally biased region" description="Basic and acidic residues" evidence="1">
    <location>
        <begin position="577"/>
        <end position="591"/>
    </location>
</feature>
<reference evidence="2 3" key="1">
    <citation type="submission" date="2013-02" db="EMBL/GenBank/DDBJ databases">
        <title>Genome sequence of Candida maltosa Xu316, a potential industrial strain for xylitol and ethanol production.</title>
        <authorList>
            <person name="Yu J."/>
            <person name="Wang Q."/>
            <person name="Geng X."/>
            <person name="Bao W."/>
            <person name="He P."/>
            <person name="Cai J."/>
        </authorList>
    </citation>
    <scope>NUCLEOTIDE SEQUENCE [LARGE SCALE GENOMIC DNA]</scope>
    <source>
        <strain evidence="3">Xu316</strain>
    </source>
</reference>
<evidence type="ECO:0000313" key="3">
    <source>
        <dbReference type="Proteomes" id="UP000011777"/>
    </source>
</evidence>
<feature type="compositionally biased region" description="Low complexity" evidence="1">
    <location>
        <begin position="536"/>
        <end position="550"/>
    </location>
</feature>
<dbReference type="Proteomes" id="UP000011777">
    <property type="component" value="Unassembled WGS sequence"/>
</dbReference>
<feature type="compositionally biased region" description="Polar residues" evidence="1">
    <location>
        <begin position="726"/>
        <end position="756"/>
    </location>
</feature>
<feature type="compositionally biased region" description="Polar residues" evidence="1">
    <location>
        <begin position="505"/>
        <end position="514"/>
    </location>
</feature>
<feature type="region of interest" description="Disordered" evidence="1">
    <location>
        <begin position="1"/>
        <end position="67"/>
    </location>
</feature>
<feature type="compositionally biased region" description="Polar residues" evidence="1">
    <location>
        <begin position="866"/>
        <end position="881"/>
    </location>
</feature>
<feature type="compositionally biased region" description="Low complexity" evidence="1">
    <location>
        <begin position="987"/>
        <end position="998"/>
    </location>
</feature>
<organism evidence="2 3">
    <name type="scientific">Candida maltosa (strain Xu316)</name>
    <name type="common">Yeast</name>
    <dbReference type="NCBI Taxonomy" id="1245528"/>
    <lineage>
        <taxon>Eukaryota</taxon>
        <taxon>Fungi</taxon>
        <taxon>Dikarya</taxon>
        <taxon>Ascomycota</taxon>
        <taxon>Saccharomycotina</taxon>
        <taxon>Pichiomycetes</taxon>
        <taxon>Debaryomycetaceae</taxon>
        <taxon>Candida/Lodderomyces clade</taxon>
        <taxon>Candida</taxon>
    </lineage>
</organism>
<keyword evidence="3" id="KW-1185">Reference proteome</keyword>
<feature type="region of interest" description="Disordered" evidence="1">
    <location>
        <begin position="830"/>
        <end position="998"/>
    </location>
</feature>
<feature type="compositionally biased region" description="Polar residues" evidence="1">
    <location>
        <begin position="34"/>
        <end position="51"/>
    </location>
</feature>
<sequence>MRERKRSLSPNTETSFSQSQHDDPTAPRKPGISSYFSKLKQSLFSSPASNHQQQQQQQQQTPPPQIKSTETDIYTEINIDGPLLNNFKPSEKRRRLSIQGHPSPQGIPRSSIINGQELPRQRVRSYSILYNDVKTNDEELNNDLEVRVTAKEHYGDNLDVDVDVVSRDFSPFVELPQAPNSDIIMRGLDQYTDDSEQEQEQQGQQQILTEYAPLYQDEYGNLVRPPFINLDPRERYQLLQLKRSLEMTESLQNRIKYMVNPNELVSKKIRGTNKVETSTQTHDVDYLHSKLNFKRKADHSYVQAQNPKRQKKRGFYMQDFMYDVKSDEPVASKSSLSGYLGNISKPQFNTQSKSENKLVTQIVPREDEDPVMKKFGETKTNQSESKSSGGINGELKLDEEYVKKAESISDIIKLKDTSKVEPVKSSSVAPSSGFKFNIKKDDFENVIKEKKQNDESIAQSKLVFNQPKPDTITEKKDIPEQAKQKRKLSGESKPSVSFGFKPETKSTPSLSLFGNTCLDKTEPLKENSKPFSFGKPSSTTTEPASTSVAPKFSFGKPAEPASKPVASGGLFNFGNKTTEEPKKTTESEERPSTTGKFEFNLGNKDSKPTFSFGKKDDDDKKPAFSFGKKDETKDDTKNVFDFGKKDTSLVASKESTPTTPTTLSSTNLKLGEQKGENSLFSFSKPTSTTTSNAPSSTFSFGNKETEKKTTTDGKEDDGPSKKKSTFETPSTKAFSFSFDNGSTSTSSKPAFNLSTTSDKKDTGVVTSTPASTSATPFGSTPKPVTSLSNPNFKFAAGAAPVSSGSGSGFTAKPFTTTSFNFSAPSQPFNGFTGAFGAAQPPQQQAPFGQPNNSFGQASASPAFGSRPTTPVFNFGGSNTGTLPLPAPMPSKVPQFNFTGSKESTPDPASIFGQSNRSTSSTPFGNGMVNTNNNNMFGQQQPQPQQGGFTQQQAPMFGNSNNNSFTFGNTSANGPMVNGGVPTPVANPRRIIQPRSRRR</sequence>
<feature type="compositionally biased region" description="Polar residues" evidence="1">
    <location>
        <begin position="893"/>
        <end position="902"/>
    </location>
</feature>
<feature type="compositionally biased region" description="Basic and acidic residues" evidence="1">
    <location>
        <begin position="703"/>
        <end position="720"/>
    </location>
</feature>
<feature type="compositionally biased region" description="Low complexity" evidence="1">
    <location>
        <begin position="655"/>
        <end position="666"/>
    </location>
</feature>
<accession>M3JYL0</accession>
<feature type="compositionally biased region" description="Low complexity" evidence="1">
    <location>
        <begin position="923"/>
        <end position="970"/>
    </location>
</feature>
<evidence type="ECO:0000313" key="2">
    <source>
        <dbReference type="EMBL" id="EMG48065.1"/>
    </source>
</evidence>
<feature type="compositionally biased region" description="Basic and acidic residues" evidence="1">
    <location>
        <begin position="519"/>
        <end position="528"/>
    </location>
</feature>
<dbReference type="OrthoDB" id="4095576at2759"/>
<feature type="region of interest" description="Disordered" evidence="1">
    <location>
        <begin position="451"/>
        <end position="783"/>
    </location>
</feature>
<feature type="compositionally biased region" description="Polar residues" evidence="1">
    <location>
        <begin position="8"/>
        <end position="19"/>
    </location>
</feature>
<feature type="compositionally biased region" description="Low complexity" evidence="1">
    <location>
        <begin position="678"/>
        <end position="700"/>
    </location>
</feature>
<dbReference type="STRING" id="1245528.M3JYL0"/>
<feature type="compositionally biased region" description="Low complexity" evidence="1">
    <location>
        <begin position="763"/>
        <end position="780"/>
    </location>
</feature>
<proteinExistence type="predicted"/>
<dbReference type="eggNOG" id="KOG4719">
    <property type="taxonomic scope" value="Eukaryota"/>
</dbReference>
<dbReference type="EMBL" id="AOGT01001270">
    <property type="protein sequence ID" value="EMG48065.1"/>
    <property type="molecule type" value="Genomic_DNA"/>
</dbReference>
<feature type="compositionally biased region" description="Low complexity" evidence="1">
    <location>
        <begin position="834"/>
        <end position="850"/>
    </location>
</feature>
<gene>
    <name evidence="2" type="ORF">G210_1438</name>
</gene>
<name>M3JYL0_CANMX</name>
<dbReference type="HOGENOM" id="CLU_010863_0_0_1"/>
<dbReference type="AlphaFoldDB" id="M3JYL0"/>
<feature type="compositionally biased region" description="Polar residues" evidence="1">
    <location>
        <begin position="911"/>
        <end position="922"/>
    </location>
</feature>
<feature type="compositionally biased region" description="Basic and acidic residues" evidence="1">
    <location>
        <begin position="471"/>
        <end position="483"/>
    </location>
</feature>
<dbReference type="OMA" id="MINPNET"/>
<feature type="region of interest" description="Disordered" evidence="1">
    <location>
        <begin position="81"/>
        <end position="118"/>
    </location>
</feature>
<feature type="compositionally biased region" description="Basic and acidic residues" evidence="1">
    <location>
        <begin position="613"/>
        <end position="647"/>
    </location>
</feature>
<protein>
    <submittedName>
        <fullName evidence="2">Uncharacterized protein</fullName>
    </submittedName>
</protein>
<evidence type="ECO:0000256" key="1">
    <source>
        <dbReference type="SAM" id="MobiDB-lite"/>
    </source>
</evidence>